<dbReference type="Pfam" id="PF00497">
    <property type="entry name" value="SBP_bac_3"/>
    <property type="match status" value="1"/>
</dbReference>
<name>A0ABV5W6N8_9BACL</name>
<evidence type="ECO:0000259" key="3">
    <source>
        <dbReference type="SMART" id="SM00062"/>
    </source>
</evidence>
<dbReference type="PANTHER" id="PTHR35936:SF18">
    <property type="entry name" value="L-CYSTINE-BINDING PROTEIN TCYJ"/>
    <property type="match status" value="1"/>
</dbReference>
<dbReference type="PROSITE" id="PS51257">
    <property type="entry name" value="PROKAR_LIPOPROTEIN"/>
    <property type="match status" value="1"/>
</dbReference>
<dbReference type="RefSeq" id="WP_344910439.1">
    <property type="nucleotide sequence ID" value="NZ_BAAAYO010000009.1"/>
</dbReference>
<evidence type="ECO:0000313" key="5">
    <source>
        <dbReference type="Proteomes" id="UP001589619"/>
    </source>
</evidence>
<feature type="signal peptide" evidence="2">
    <location>
        <begin position="1"/>
        <end position="19"/>
    </location>
</feature>
<gene>
    <name evidence="4" type="ORF">ACFFNY_32010</name>
</gene>
<evidence type="ECO:0000256" key="2">
    <source>
        <dbReference type="SAM" id="SignalP"/>
    </source>
</evidence>
<dbReference type="EMBL" id="JBHMAG010000021">
    <property type="protein sequence ID" value="MFB9756226.1"/>
    <property type="molecule type" value="Genomic_DNA"/>
</dbReference>
<feature type="domain" description="Solute-binding protein family 3/N-terminal" evidence="3">
    <location>
        <begin position="50"/>
        <end position="279"/>
    </location>
</feature>
<proteinExistence type="predicted"/>
<dbReference type="Proteomes" id="UP001589619">
    <property type="component" value="Unassembled WGS sequence"/>
</dbReference>
<dbReference type="SMART" id="SM00062">
    <property type="entry name" value="PBPb"/>
    <property type="match status" value="1"/>
</dbReference>
<dbReference type="PANTHER" id="PTHR35936">
    <property type="entry name" value="MEMBRANE-BOUND LYTIC MUREIN TRANSGLYCOSYLASE F"/>
    <property type="match status" value="1"/>
</dbReference>
<dbReference type="SUPFAM" id="SSF53850">
    <property type="entry name" value="Periplasmic binding protein-like II"/>
    <property type="match status" value="1"/>
</dbReference>
<sequence>MNRLHALAALMTLALTASACGSGGQTAPSAPAAATAAAEAAGAAQQKAAKVVIGTSTTYPKVFYIDEKGNLTGFDVELVKEIDKRLPDYEFELQAMDFTNLLLSLETRKIDVIAAQMLRTKEREQKYLFNKEPYTYRQTKIIVSKDNNSPIKTLDDLKGKKVLTNATSAQAVLLENYNKAHDNALSIVYQSGAADDAVSQLASGRVDATLAADFTLSLIDPQGKLKSVGGALDSSEVLYVFRKDDPAEQKLADAFDKALQAIRSDGTLTRLSERWLGADYTKSPAP</sequence>
<evidence type="ECO:0000256" key="1">
    <source>
        <dbReference type="ARBA" id="ARBA00022729"/>
    </source>
</evidence>
<keyword evidence="5" id="KW-1185">Reference proteome</keyword>
<comment type="caution">
    <text evidence="4">The sequence shown here is derived from an EMBL/GenBank/DDBJ whole genome shotgun (WGS) entry which is preliminary data.</text>
</comment>
<accession>A0ABV5W6N8</accession>
<reference evidence="4 5" key="1">
    <citation type="submission" date="2024-09" db="EMBL/GenBank/DDBJ databases">
        <authorList>
            <person name="Sun Q."/>
            <person name="Mori K."/>
        </authorList>
    </citation>
    <scope>NUCLEOTIDE SEQUENCE [LARGE SCALE GENOMIC DNA]</scope>
    <source>
        <strain evidence="4 5">JCM 12520</strain>
    </source>
</reference>
<dbReference type="Gene3D" id="3.40.190.10">
    <property type="entry name" value="Periplasmic binding protein-like II"/>
    <property type="match status" value="2"/>
</dbReference>
<protein>
    <submittedName>
        <fullName evidence="4">Transporter substrate-binding domain-containing protein</fullName>
    </submittedName>
</protein>
<feature type="chain" id="PRO_5047262936" evidence="2">
    <location>
        <begin position="20"/>
        <end position="286"/>
    </location>
</feature>
<dbReference type="InterPro" id="IPR001638">
    <property type="entry name" value="Solute-binding_3/MltF_N"/>
</dbReference>
<organism evidence="4 5">
    <name type="scientific">Paenibacillus hodogayensis</name>
    <dbReference type="NCBI Taxonomy" id="279208"/>
    <lineage>
        <taxon>Bacteria</taxon>
        <taxon>Bacillati</taxon>
        <taxon>Bacillota</taxon>
        <taxon>Bacilli</taxon>
        <taxon>Bacillales</taxon>
        <taxon>Paenibacillaceae</taxon>
        <taxon>Paenibacillus</taxon>
    </lineage>
</organism>
<keyword evidence="1 2" id="KW-0732">Signal</keyword>
<evidence type="ECO:0000313" key="4">
    <source>
        <dbReference type="EMBL" id="MFB9756226.1"/>
    </source>
</evidence>